<accession>A0A7G5IJ84</accession>
<dbReference type="Pfam" id="PF07475">
    <property type="entry name" value="Hpr_kinase_C"/>
    <property type="match status" value="1"/>
</dbReference>
<evidence type="ECO:0000259" key="1">
    <source>
        <dbReference type="Pfam" id="PF07475"/>
    </source>
</evidence>
<dbReference type="CDD" id="cd01918">
    <property type="entry name" value="HprK_C"/>
    <property type="match status" value="1"/>
</dbReference>
<protein>
    <recommendedName>
        <fullName evidence="1">HPr kinase/phosphorylase C-terminal domain-containing protein</fullName>
    </recommendedName>
</protein>
<dbReference type="InterPro" id="IPR011104">
    <property type="entry name" value="Hpr_kin/Pase_C"/>
</dbReference>
<dbReference type="AlphaFoldDB" id="A0A7G5IJ84"/>
<dbReference type="EMBL" id="CP059851">
    <property type="protein sequence ID" value="QMW23426.1"/>
    <property type="molecule type" value="Genomic_DNA"/>
</dbReference>
<dbReference type="Gene3D" id="3.40.50.300">
    <property type="entry name" value="P-loop containing nucleotide triphosphate hydrolases"/>
    <property type="match status" value="1"/>
</dbReference>
<sequence length="142" mass="15092">MNIHATAVRVGEAGVLLLGPSGSGKSDLALRLIDRGAMLVADDRVVLRREGEALWADAPAVLAGRLEVRGVGILAFPAVAATVRLALILDESMPRLPERRHLSWLGIDVPALILPPFGASAVLRAEAAVGLVLRDRLWSHDD</sequence>
<feature type="domain" description="HPr kinase/phosphorylase C-terminal" evidence="1">
    <location>
        <begin position="2"/>
        <end position="76"/>
    </location>
</feature>
<dbReference type="InterPro" id="IPR027417">
    <property type="entry name" value="P-loop_NTPase"/>
</dbReference>
<evidence type="ECO:0000313" key="2">
    <source>
        <dbReference type="EMBL" id="QMW23426.1"/>
    </source>
</evidence>
<organism evidence="2 3">
    <name type="scientific">Sandaracinobacteroides saxicola</name>
    <dbReference type="NCBI Taxonomy" id="2759707"/>
    <lineage>
        <taxon>Bacteria</taxon>
        <taxon>Pseudomonadati</taxon>
        <taxon>Pseudomonadota</taxon>
        <taxon>Alphaproteobacteria</taxon>
        <taxon>Sphingomonadales</taxon>
        <taxon>Sphingosinicellaceae</taxon>
        <taxon>Sandaracinobacteroides</taxon>
    </lineage>
</organism>
<gene>
    <name evidence="2" type="ORF">H3309_02675</name>
</gene>
<dbReference type="RefSeq" id="WP_182297249.1">
    <property type="nucleotide sequence ID" value="NZ_CP059851.1"/>
</dbReference>
<dbReference type="GO" id="GO:0005524">
    <property type="term" value="F:ATP binding"/>
    <property type="evidence" value="ECO:0007669"/>
    <property type="project" value="InterPro"/>
</dbReference>
<dbReference type="GO" id="GO:0006109">
    <property type="term" value="P:regulation of carbohydrate metabolic process"/>
    <property type="evidence" value="ECO:0007669"/>
    <property type="project" value="InterPro"/>
</dbReference>
<evidence type="ECO:0000313" key="3">
    <source>
        <dbReference type="Proteomes" id="UP000515292"/>
    </source>
</evidence>
<dbReference type="PANTHER" id="PTHR30305:SF1">
    <property type="entry name" value="HPR KINASE_PHOSPHORYLASE"/>
    <property type="match status" value="1"/>
</dbReference>
<dbReference type="PANTHER" id="PTHR30305">
    <property type="entry name" value="PROTEIN YJDM-RELATED"/>
    <property type="match status" value="1"/>
</dbReference>
<name>A0A7G5IJ84_9SPHN</name>
<dbReference type="SUPFAM" id="SSF53795">
    <property type="entry name" value="PEP carboxykinase-like"/>
    <property type="match status" value="1"/>
</dbReference>
<proteinExistence type="predicted"/>
<dbReference type="KEGG" id="sand:H3309_02675"/>
<dbReference type="GO" id="GO:0000155">
    <property type="term" value="F:phosphorelay sensor kinase activity"/>
    <property type="evidence" value="ECO:0007669"/>
    <property type="project" value="InterPro"/>
</dbReference>
<reference evidence="2 3" key="1">
    <citation type="submission" date="2020-07" db="EMBL/GenBank/DDBJ databases">
        <title>Complete genome sequence for Sandaracinobacter sp. M6.</title>
        <authorList>
            <person name="Tang Y."/>
            <person name="Liu Q."/>
            <person name="Guo Z."/>
            <person name="Lei P."/>
            <person name="Huang B."/>
        </authorList>
    </citation>
    <scope>NUCLEOTIDE SEQUENCE [LARGE SCALE GENOMIC DNA]</scope>
    <source>
        <strain evidence="2 3">M6</strain>
    </source>
</reference>
<dbReference type="Proteomes" id="UP000515292">
    <property type="component" value="Chromosome"/>
</dbReference>
<keyword evidence="3" id="KW-1185">Reference proteome</keyword>